<gene>
    <name evidence="1" type="ORF">CLV90_2111</name>
</gene>
<dbReference type="EMBL" id="SOAY01000011">
    <property type="protein sequence ID" value="TDT45030.1"/>
    <property type="molecule type" value="Genomic_DNA"/>
</dbReference>
<evidence type="ECO:0000313" key="2">
    <source>
        <dbReference type="Proteomes" id="UP000294749"/>
    </source>
</evidence>
<sequence>MYKINSGLGALPKSLFLYLQMVVNEKGCASKTATILILDRCA</sequence>
<name>A0A4R7K2G1_9FLAO</name>
<proteinExistence type="predicted"/>
<keyword evidence="2" id="KW-1185">Reference proteome</keyword>
<accession>A0A4R7K2G1</accession>
<organism evidence="1 2">
    <name type="scientific">Maribacter spongiicola</name>
    <dbReference type="NCBI Taxonomy" id="1206753"/>
    <lineage>
        <taxon>Bacteria</taxon>
        <taxon>Pseudomonadati</taxon>
        <taxon>Bacteroidota</taxon>
        <taxon>Flavobacteriia</taxon>
        <taxon>Flavobacteriales</taxon>
        <taxon>Flavobacteriaceae</taxon>
        <taxon>Maribacter</taxon>
    </lineage>
</organism>
<reference evidence="1 2" key="1">
    <citation type="submission" date="2019-03" db="EMBL/GenBank/DDBJ databases">
        <title>Genomic Encyclopedia of Archaeal and Bacterial Type Strains, Phase II (KMG-II): from individual species to whole genera.</title>
        <authorList>
            <person name="Goeker M."/>
        </authorList>
    </citation>
    <scope>NUCLEOTIDE SEQUENCE [LARGE SCALE GENOMIC DNA]</scope>
    <source>
        <strain evidence="1 2">DSM 25233</strain>
    </source>
</reference>
<dbReference type="RefSeq" id="WP_279586548.1">
    <property type="nucleotide sequence ID" value="NZ_SOAY01000011.1"/>
</dbReference>
<evidence type="ECO:0000313" key="1">
    <source>
        <dbReference type="EMBL" id="TDT45030.1"/>
    </source>
</evidence>
<dbReference type="AlphaFoldDB" id="A0A4R7K2G1"/>
<comment type="caution">
    <text evidence="1">The sequence shown here is derived from an EMBL/GenBank/DDBJ whole genome shotgun (WGS) entry which is preliminary data.</text>
</comment>
<protein>
    <submittedName>
        <fullName evidence="1">Uncharacterized protein</fullName>
    </submittedName>
</protein>
<dbReference type="Proteomes" id="UP000294749">
    <property type="component" value="Unassembled WGS sequence"/>
</dbReference>